<dbReference type="InterPro" id="IPR004507">
    <property type="entry name" value="UbiX-like"/>
</dbReference>
<evidence type="ECO:0000256" key="6">
    <source>
        <dbReference type="ARBA" id="ARBA00060793"/>
    </source>
</evidence>
<evidence type="ECO:0000313" key="9">
    <source>
        <dbReference type="EMBL" id="ASJ72410.1"/>
    </source>
</evidence>
<dbReference type="GO" id="GO:0016831">
    <property type="term" value="F:carboxy-lyase activity"/>
    <property type="evidence" value="ECO:0007669"/>
    <property type="project" value="TreeGrafter"/>
</dbReference>
<dbReference type="Proteomes" id="UP000250079">
    <property type="component" value="Chromosome"/>
</dbReference>
<dbReference type="AlphaFoldDB" id="A0A2Z2NUH0"/>
<keyword evidence="10" id="KW-1185">Reference proteome</keyword>
<feature type="binding site" evidence="7">
    <location>
        <position position="209"/>
    </location>
    <ligand>
        <name>dimethylallyl phosphate</name>
        <dbReference type="ChEBI" id="CHEBI:88052"/>
    </ligand>
</feature>
<dbReference type="EC" id="2.5.1.129" evidence="7"/>
<evidence type="ECO:0000313" key="10">
    <source>
        <dbReference type="Proteomes" id="UP000250079"/>
    </source>
</evidence>
<evidence type="ECO:0000256" key="7">
    <source>
        <dbReference type="HAMAP-Rule" id="MF_01984"/>
    </source>
</evidence>
<protein>
    <recommendedName>
        <fullName evidence="7">Flavin prenyltransferase UbiX</fullName>
        <ecNumber evidence="7">2.5.1.129</ecNumber>
    </recommendedName>
</protein>
<comment type="function">
    <text evidence="7">Flavin prenyltransferase that catalyzes the synthesis of the prenylated FMN cofactor (prenyl-FMN) for 4-hydroxy-3-polyprenylbenzoic acid decarboxylase UbiD. The prenyltransferase is metal-independent and links a dimethylallyl moiety from dimethylallyl monophosphate (DMAP) to the flavin N5 and C6 atoms of FMN.</text>
</comment>
<keyword evidence="4 7" id="KW-0808">Transferase</keyword>
<evidence type="ECO:0000256" key="1">
    <source>
        <dbReference type="ARBA" id="ARBA00022602"/>
    </source>
</evidence>
<dbReference type="Gene3D" id="3.40.50.1950">
    <property type="entry name" value="Flavin prenyltransferase-like"/>
    <property type="match status" value="1"/>
</dbReference>
<keyword evidence="1 7" id="KW-0637">Prenyltransferase</keyword>
<dbReference type="HAMAP" id="MF_01984">
    <property type="entry name" value="ubiX_pad"/>
    <property type="match status" value="1"/>
</dbReference>
<dbReference type="EMBL" id="CP018632">
    <property type="protein sequence ID" value="ASJ72410.1"/>
    <property type="molecule type" value="Genomic_DNA"/>
</dbReference>
<keyword evidence="2 7" id="KW-0285">Flavoprotein</keyword>
<dbReference type="GO" id="GO:0106141">
    <property type="term" value="F:flavin prenyltransferase activity"/>
    <property type="evidence" value="ECO:0007669"/>
    <property type="project" value="UniProtKB-EC"/>
</dbReference>
<dbReference type="KEGG" id="gai:IMCC3135_11600"/>
<feature type="binding site" evidence="7">
    <location>
        <position position="140"/>
    </location>
    <ligand>
        <name>FMN</name>
        <dbReference type="ChEBI" id="CHEBI:58210"/>
    </ligand>
</feature>
<dbReference type="InterPro" id="IPR036551">
    <property type="entry name" value="Flavin_trans-like"/>
</dbReference>
<evidence type="ECO:0000256" key="5">
    <source>
        <dbReference type="ARBA" id="ARBA00050612"/>
    </source>
</evidence>
<dbReference type="InterPro" id="IPR003382">
    <property type="entry name" value="Flavoprotein"/>
</dbReference>
<proteinExistence type="inferred from homology"/>
<evidence type="ECO:0000256" key="4">
    <source>
        <dbReference type="ARBA" id="ARBA00022679"/>
    </source>
</evidence>
<dbReference type="PANTHER" id="PTHR43374">
    <property type="entry name" value="FLAVIN PRENYLTRANSFERASE"/>
    <property type="match status" value="1"/>
</dbReference>
<dbReference type="SUPFAM" id="SSF52507">
    <property type="entry name" value="Homo-oligomeric flavin-containing Cys decarboxylases, HFCD"/>
    <property type="match status" value="1"/>
</dbReference>
<sequence>MNTEPGTVNVVDIETGLVPEPVKAHQFDKTICVAMTGASGIQYALRLIECLVQANCEVYVLMSKPARIVMGMDTDIPVPARTAQVQSQFSEMYGAREGQIKAFGQEEWTAPVASGSGVPDAMVICPCTTGTLASVAAGTCNSLLERAADVVIKEGRKLIVMPREMPFSLIHLENMSRLARAGVVIMPPNPAFYNLPQSIDELIDFVVARIMDQLGVAQSIMPRWGIED</sequence>
<dbReference type="Pfam" id="PF02441">
    <property type="entry name" value="Flavoprotein"/>
    <property type="match status" value="1"/>
</dbReference>
<feature type="binding site" evidence="7">
    <location>
        <position position="63"/>
    </location>
    <ligand>
        <name>FMN</name>
        <dbReference type="ChEBI" id="CHEBI:58210"/>
    </ligand>
</feature>
<feature type="binding site" evidence="7">
    <location>
        <begin position="128"/>
        <end position="131"/>
    </location>
    <ligand>
        <name>FMN</name>
        <dbReference type="ChEBI" id="CHEBI:58210"/>
    </ligand>
</feature>
<organism evidence="9 10">
    <name type="scientific">Granulosicoccus antarcticus IMCC3135</name>
    <dbReference type="NCBI Taxonomy" id="1192854"/>
    <lineage>
        <taxon>Bacteria</taxon>
        <taxon>Pseudomonadati</taxon>
        <taxon>Pseudomonadota</taxon>
        <taxon>Gammaproteobacteria</taxon>
        <taxon>Chromatiales</taxon>
        <taxon>Granulosicoccaceae</taxon>
        <taxon>Granulosicoccus</taxon>
    </lineage>
</organism>
<feature type="binding site" evidence="7">
    <location>
        <position position="193"/>
    </location>
    <ligand>
        <name>dimethylallyl phosphate</name>
        <dbReference type="ChEBI" id="CHEBI:88052"/>
    </ligand>
</feature>
<evidence type="ECO:0000256" key="2">
    <source>
        <dbReference type="ARBA" id="ARBA00022630"/>
    </source>
</evidence>
<feature type="binding site" evidence="7">
    <location>
        <begin position="37"/>
        <end position="39"/>
    </location>
    <ligand>
        <name>FMN</name>
        <dbReference type="ChEBI" id="CHEBI:58210"/>
    </ligand>
</feature>
<comment type="catalytic activity">
    <reaction evidence="5 7">
        <text>dimethylallyl phosphate + FMNH2 = prenylated FMNH2 + phosphate</text>
        <dbReference type="Rhea" id="RHEA:37743"/>
        <dbReference type="ChEBI" id="CHEBI:43474"/>
        <dbReference type="ChEBI" id="CHEBI:57618"/>
        <dbReference type="ChEBI" id="CHEBI:87467"/>
        <dbReference type="ChEBI" id="CHEBI:88052"/>
        <dbReference type="EC" id="2.5.1.129"/>
    </reaction>
</comment>
<dbReference type="FunFam" id="3.40.50.1950:FF:000001">
    <property type="entry name" value="Flavin prenyltransferase UbiX"/>
    <property type="match status" value="1"/>
</dbReference>
<dbReference type="NCBIfam" id="TIGR00421">
    <property type="entry name" value="ubiX_pad"/>
    <property type="match status" value="1"/>
</dbReference>
<feature type="binding site" evidence="7">
    <location>
        <position position="163"/>
    </location>
    <ligand>
        <name>FMN</name>
        <dbReference type="ChEBI" id="CHEBI:58210"/>
    </ligand>
</feature>
<comment type="similarity">
    <text evidence="6 7">Belongs to the UbiX/PAD1 family.</text>
</comment>
<feature type="domain" description="Flavoprotein" evidence="8">
    <location>
        <begin position="29"/>
        <end position="214"/>
    </location>
</feature>
<reference evidence="9 10" key="1">
    <citation type="submission" date="2016-12" db="EMBL/GenBank/DDBJ databases">
        <authorList>
            <person name="Song W.-J."/>
            <person name="Kurnit D.M."/>
        </authorList>
    </citation>
    <scope>NUCLEOTIDE SEQUENCE [LARGE SCALE GENOMIC DNA]</scope>
    <source>
        <strain evidence="9 10">IMCC3135</strain>
    </source>
</reference>
<gene>
    <name evidence="7 9" type="primary">ubiX</name>
    <name evidence="9" type="ORF">IMCC3135_11600</name>
</gene>
<dbReference type="PANTHER" id="PTHR43374:SF1">
    <property type="entry name" value="FLAVIN PRENYLTRANSFERASE PAD1, MITOCHONDRIAL"/>
    <property type="match status" value="1"/>
</dbReference>
<name>A0A2Z2NUH0_9GAMM</name>
<keyword evidence="3 7" id="KW-0288">FMN</keyword>
<evidence type="ECO:0000259" key="8">
    <source>
        <dbReference type="Pfam" id="PF02441"/>
    </source>
</evidence>
<evidence type="ECO:0000256" key="3">
    <source>
        <dbReference type="ARBA" id="ARBA00022643"/>
    </source>
</evidence>
<accession>A0A2Z2NUH0</accession>